<dbReference type="InterPro" id="IPR022775">
    <property type="entry name" value="AP_mu_sigma_su"/>
</dbReference>
<keyword evidence="8" id="KW-1185">Reference proteome</keyword>
<gene>
    <name evidence="7" type="ORF">GSBLH_T00004396001</name>
</gene>
<dbReference type="PRINTS" id="PR00314">
    <property type="entry name" value="CLATHRINADPT"/>
</dbReference>
<dbReference type="FunFam" id="3.30.450.60:FF:000002">
    <property type="entry name" value="AP-2 complex subunit mu, putative"/>
    <property type="match status" value="1"/>
</dbReference>
<dbReference type="CDD" id="cd09253">
    <property type="entry name" value="AP-4_Mu4_Cterm"/>
    <property type="match status" value="1"/>
</dbReference>
<evidence type="ECO:0000259" key="6">
    <source>
        <dbReference type="PROSITE" id="PS51072"/>
    </source>
</evidence>
<dbReference type="InterPro" id="IPR050431">
    <property type="entry name" value="Adaptor_comp_med_subunit"/>
</dbReference>
<evidence type="ECO:0000256" key="3">
    <source>
        <dbReference type="ARBA" id="ARBA00022927"/>
    </source>
</evidence>
<proteinExistence type="inferred from homology"/>
<evidence type="ECO:0000313" key="8">
    <source>
        <dbReference type="Proteomes" id="UP000008312"/>
    </source>
</evidence>
<sequence>MSVSEFFILTLHGDRLIYHDLRSEMPKGTPELFYRTIQFWEDVNPPPVFDCDGIHFLHIRRNRFYFVFSTKVNVSPTFYLELLLRIADLISDYIGSLTEGGLRKNMTLIYELINEIMDSGYVESTSAEFLQDYVSARSENNAVQFMNKLSTLVGQDLGMKTIVDKMKSTGDLYIDVIESVHCVLDCNSQVTNSALEGTIQMRNALEGHPRFHVRLNNNIVVGRTSEDQPDALRVDDMNFHPSVDVASFEKDHVLHLTGPDGTFTAMNYRSTRPFFPPILVQPIVEYTSEYKMDIVIKLTTNFAPELRCDELYVSFHTPLITSSCKCELPAEAKKQSTDYSETKRLVIWKIVDAPGRQEFFLHVIITLTKPYDMFTVKTMGAIALHFTISNMSLSGMAVQGVDIDRLTNNPDVPEPNRWIRYKVKSSSYVCRFWSVCFTNG</sequence>
<comment type="subcellular location">
    <subcellularLocation>
        <location evidence="1">Endomembrane system</location>
    </subcellularLocation>
</comment>
<dbReference type="GO" id="GO:0016192">
    <property type="term" value="P:vesicle-mediated transport"/>
    <property type="evidence" value="ECO:0007669"/>
    <property type="project" value="InterPro"/>
</dbReference>
<dbReference type="CDD" id="cd14838">
    <property type="entry name" value="AP4_Mu_N"/>
    <property type="match status" value="1"/>
</dbReference>
<evidence type="ECO:0000256" key="1">
    <source>
        <dbReference type="ARBA" id="ARBA00004308"/>
    </source>
</evidence>
<dbReference type="Gene3D" id="2.60.40.1170">
    <property type="entry name" value="Mu homology domain, subdomain B"/>
    <property type="match status" value="2"/>
</dbReference>
<dbReference type="Proteomes" id="UP000008312">
    <property type="component" value="Unassembled WGS sequence"/>
</dbReference>
<dbReference type="GeneID" id="24921424"/>
<protein>
    <recommendedName>
        <fullName evidence="6">MHD domain-containing protein</fullName>
    </recommendedName>
</protein>
<reference evidence="7" key="1">
    <citation type="submission" date="2010-02" db="EMBL/GenBank/DDBJ databases">
        <title>Sequencing and annotation of the Blastocystis hominis genome.</title>
        <authorList>
            <person name="Wincker P."/>
        </authorList>
    </citation>
    <scope>NUCLEOTIDE SEQUENCE</scope>
    <source>
        <strain evidence="7">Singapore isolate B</strain>
    </source>
</reference>
<dbReference type="Pfam" id="PF01217">
    <property type="entry name" value="Clat_adaptor_s"/>
    <property type="match status" value="1"/>
</dbReference>
<keyword evidence="3 5" id="KW-0653">Protein transport</keyword>
<keyword evidence="4" id="KW-0472">Membrane</keyword>
<dbReference type="OrthoDB" id="10259133at2759"/>
<dbReference type="SUPFAM" id="SSF64356">
    <property type="entry name" value="SNARE-like"/>
    <property type="match status" value="1"/>
</dbReference>
<evidence type="ECO:0000313" key="7">
    <source>
        <dbReference type="EMBL" id="CBK24688.2"/>
    </source>
</evidence>
<accession>D8M9E9</accession>
<evidence type="ECO:0000256" key="2">
    <source>
        <dbReference type="ARBA" id="ARBA00022448"/>
    </source>
</evidence>
<dbReference type="PANTHER" id="PTHR10529">
    <property type="entry name" value="AP COMPLEX SUBUNIT MU"/>
    <property type="match status" value="1"/>
</dbReference>
<dbReference type="InParanoid" id="D8M9E9"/>
<feature type="domain" description="MHD" evidence="6">
    <location>
        <begin position="169"/>
        <end position="431"/>
    </location>
</feature>
<keyword evidence="2 5" id="KW-0813">Transport</keyword>
<dbReference type="GO" id="GO:0006886">
    <property type="term" value="P:intracellular protein transport"/>
    <property type="evidence" value="ECO:0007669"/>
    <property type="project" value="UniProtKB-UniRule"/>
</dbReference>
<dbReference type="RefSeq" id="XP_012898736.1">
    <property type="nucleotide sequence ID" value="XM_013043282.1"/>
</dbReference>
<dbReference type="Gene3D" id="3.30.450.60">
    <property type="match status" value="1"/>
</dbReference>
<evidence type="ECO:0000256" key="5">
    <source>
        <dbReference type="PIRNR" id="PIRNR005992"/>
    </source>
</evidence>
<dbReference type="PIRSF" id="PIRSF005992">
    <property type="entry name" value="Clathrin_mu"/>
    <property type="match status" value="1"/>
</dbReference>
<dbReference type="SUPFAM" id="SSF49447">
    <property type="entry name" value="Second domain of Mu2 adaptin subunit (ap50) of ap2 adaptor"/>
    <property type="match status" value="1"/>
</dbReference>
<dbReference type="GO" id="GO:0030131">
    <property type="term" value="C:clathrin adaptor complex"/>
    <property type="evidence" value="ECO:0007669"/>
    <property type="project" value="UniProtKB-UniRule"/>
</dbReference>
<dbReference type="AlphaFoldDB" id="D8M9E9"/>
<organism evidence="7">
    <name type="scientific">Blastocystis hominis</name>
    <dbReference type="NCBI Taxonomy" id="12968"/>
    <lineage>
        <taxon>Eukaryota</taxon>
        <taxon>Sar</taxon>
        <taxon>Stramenopiles</taxon>
        <taxon>Bigyra</taxon>
        <taxon>Opalozoa</taxon>
        <taxon>Opalinata</taxon>
        <taxon>Blastocystidae</taxon>
        <taxon>Blastocystis</taxon>
    </lineage>
</organism>
<name>D8M9E9_BLAHO</name>
<dbReference type="InterPro" id="IPR011012">
    <property type="entry name" value="Longin-like_dom_sf"/>
</dbReference>
<dbReference type="GO" id="GO:0012505">
    <property type="term" value="C:endomembrane system"/>
    <property type="evidence" value="ECO:0007669"/>
    <property type="project" value="UniProtKB-SubCell"/>
</dbReference>
<evidence type="ECO:0000256" key="4">
    <source>
        <dbReference type="ARBA" id="ARBA00023136"/>
    </source>
</evidence>
<comment type="similarity">
    <text evidence="5">Belongs to the adaptor complexes medium subunit family.</text>
</comment>
<dbReference type="InterPro" id="IPR028565">
    <property type="entry name" value="MHD"/>
</dbReference>
<dbReference type="InterPro" id="IPR036168">
    <property type="entry name" value="AP2_Mu_C_sf"/>
</dbReference>
<dbReference type="Pfam" id="PF00928">
    <property type="entry name" value="Adap_comp_sub"/>
    <property type="match status" value="1"/>
</dbReference>
<dbReference type="EMBL" id="FN668688">
    <property type="protein sequence ID" value="CBK24688.2"/>
    <property type="molecule type" value="Genomic_DNA"/>
</dbReference>
<dbReference type="InterPro" id="IPR001392">
    <property type="entry name" value="Clathrin_mu"/>
</dbReference>
<dbReference type="PROSITE" id="PS51072">
    <property type="entry name" value="MHD"/>
    <property type="match status" value="1"/>
</dbReference>